<evidence type="ECO:0000259" key="2">
    <source>
        <dbReference type="Pfam" id="PF13490"/>
    </source>
</evidence>
<protein>
    <recommendedName>
        <fullName evidence="2">Putative zinc-finger domain-containing protein</fullName>
    </recommendedName>
</protein>
<evidence type="ECO:0000313" key="3">
    <source>
        <dbReference type="EMBL" id="TET92282.1"/>
    </source>
</evidence>
<dbReference type="InterPro" id="IPR027383">
    <property type="entry name" value="Znf_put"/>
</dbReference>
<dbReference type="Proteomes" id="UP000316925">
    <property type="component" value="Unassembled WGS sequence"/>
</dbReference>
<accession>A0A523YLP0</accession>
<keyword evidence="1" id="KW-0812">Transmembrane</keyword>
<evidence type="ECO:0000313" key="4">
    <source>
        <dbReference type="Proteomes" id="UP000316925"/>
    </source>
</evidence>
<dbReference type="EMBL" id="SOIJ01000229">
    <property type="protein sequence ID" value="TET92282.1"/>
    <property type="molecule type" value="Genomic_DNA"/>
</dbReference>
<dbReference type="AlphaFoldDB" id="A0A523YLP0"/>
<gene>
    <name evidence="3" type="ORF">E3J33_04045</name>
</gene>
<dbReference type="Gene3D" id="1.10.10.1320">
    <property type="entry name" value="Anti-sigma factor, zinc-finger domain"/>
    <property type="match status" value="1"/>
</dbReference>
<proteinExistence type="predicted"/>
<organism evidence="3 4">
    <name type="scientific">Aerophobetes bacterium</name>
    <dbReference type="NCBI Taxonomy" id="2030807"/>
    <lineage>
        <taxon>Bacteria</taxon>
        <taxon>Candidatus Aerophobota</taxon>
    </lineage>
</organism>
<comment type="caution">
    <text evidence="3">The sequence shown here is derived from an EMBL/GenBank/DDBJ whole genome shotgun (WGS) entry which is preliminary data.</text>
</comment>
<keyword evidence="1" id="KW-1133">Transmembrane helix</keyword>
<sequence>MKCKRLRRKLVAYLDGELREKQKLLIKKHLSQCAECRKEADLLNESFCLLKGQEHLKPSEDFLANLWERIYSLEKRQLLPQAIFGRLVHAALPAAVAAVLIIGVLVGSSVEKIIPSPTVKLKEERYLTSIGLDSFQDLPTGSLPEIYLNLASAEEVENG</sequence>
<dbReference type="InterPro" id="IPR041916">
    <property type="entry name" value="Anti_sigma_zinc_sf"/>
</dbReference>
<feature type="transmembrane region" description="Helical" evidence="1">
    <location>
        <begin position="83"/>
        <end position="106"/>
    </location>
</feature>
<name>A0A523YLP0_UNCAE</name>
<reference evidence="3 4" key="1">
    <citation type="submission" date="2019-03" db="EMBL/GenBank/DDBJ databases">
        <title>Metabolic potential of uncultured bacteria and archaea associated with petroleum seepage in deep-sea sediments.</title>
        <authorList>
            <person name="Dong X."/>
            <person name="Hubert C."/>
        </authorList>
    </citation>
    <scope>NUCLEOTIDE SEQUENCE [LARGE SCALE GENOMIC DNA]</scope>
    <source>
        <strain evidence="3">E29_bin28</strain>
    </source>
</reference>
<dbReference type="Pfam" id="PF13490">
    <property type="entry name" value="zf-HC2"/>
    <property type="match status" value="1"/>
</dbReference>
<feature type="domain" description="Putative zinc-finger" evidence="2">
    <location>
        <begin position="3"/>
        <end position="37"/>
    </location>
</feature>
<keyword evidence="1" id="KW-0472">Membrane</keyword>
<evidence type="ECO:0000256" key="1">
    <source>
        <dbReference type="SAM" id="Phobius"/>
    </source>
</evidence>